<keyword evidence="4" id="KW-1185">Reference proteome</keyword>
<feature type="region of interest" description="Disordered" evidence="1">
    <location>
        <begin position="26"/>
        <end position="69"/>
    </location>
</feature>
<dbReference type="InParanoid" id="A0A0Q3J5C2"/>
<dbReference type="AlphaFoldDB" id="A0A0Q3J5C2"/>
<name>A0A0Q3J5C2_BRADI</name>
<reference evidence="2" key="2">
    <citation type="submission" date="2017-06" db="EMBL/GenBank/DDBJ databases">
        <title>WGS assembly of Brachypodium distachyon.</title>
        <authorList>
            <consortium name="The International Brachypodium Initiative"/>
            <person name="Lucas S."/>
            <person name="Harmon-Smith M."/>
            <person name="Lail K."/>
            <person name="Tice H."/>
            <person name="Grimwood J."/>
            <person name="Bruce D."/>
            <person name="Barry K."/>
            <person name="Shu S."/>
            <person name="Lindquist E."/>
            <person name="Wang M."/>
            <person name="Pitluck S."/>
            <person name="Vogel J.P."/>
            <person name="Garvin D.F."/>
            <person name="Mockler T.C."/>
            <person name="Schmutz J."/>
            <person name="Rokhsar D."/>
            <person name="Bevan M.W."/>
        </authorList>
    </citation>
    <scope>NUCLEOTIDE SEQUENCE</scope>
    <source>
        <strain evidence="2">Bd21</strain>
    </source>
</reference>
<organism evidence="2">
    <name type="scientific">Brachypodium distachyon</name>
    <name type="common">Purple false brome</name>
    <name type="synonym">Trachynia distachya</name>
    <dbReference type="NCBI Taxonomy" id="15368"/>
    <lineage>
        <taxon>Eukaryota</taxon>
        <taxon>Viridiplantae</taxon>
        <taxon>Streptophyta</taxon>
        <taxon>Embryophyta</taxon>
        <taxon>Tracheophyta</taxon>
        <taxon>Spermatophyta</taxon>
        <taxon>Magnoliopsida</taxon>
        <taxon>Liliopsida</taxon>
        <taxon>Poales</taxon>
        <taxon>Poaceae</taxon>
        <taxon>BOP clade</taxon>
        <taxon>Pooideae</taxon>
        <taxon>Stipodae</taxon>
        <taxon>Brachypodieae</taxon>
        <taxon>Brachypodium</taxon>
    </lineage>
</organism>
<protein>
    <submittedName>
        <fullName evidence="2 3">Uncharacterized protein</fullName>
    </submittedName>
</protein>
<dbReference type="EMBL" id="CM000882">
    <property type="protein sequence ID" value="KQJ93456.1"/>
    <property type="molecule type" value="Genomic_DNA"/>
</dbReference>
<accession>A0A0Q3J5C2</accession>
<proteinExistence type="predicted"/>
<gene>
    <name evidence="2" type="ORF">BRADI_3g04655v3</name>
</gene>
<evidence type="ECO:0000313" key="4">
    <source>
        <dbReference type="Proteomes" id="UP000008810"/>
    </source>
</evidence>
<evidence type="ECO:0000256" key="1">
    <source>
        <dbReference type="SAM" id="MobiDB-lite"/>
    </source>
</evidence>
<evidence type="ECO:0000313" key="3">
    <source>
        <dbReference type="EnsemblPlants" id="KQJ93456"/>
    </source>
</evidence>
<reference evidence="2 3" key="1">
    <citation type="journal article" date="2010" name="Nature">
        <title>Genome sequencing and analysis of the model grass Brachypodium distachyon.</title>
        <authorList>
            <consortium name="International Brachypodium Initiative"/>
        </authorList>
    </citation>
    <scope>NUCLEOTIDE SEQUENCE [LARGE SCALE GENOMIC DNA]</scope>
    <source>
        <strain evidence="2 3">Bd21</strain>
    </source>
</reference>
<dbReference type="EnsemblPlants" id="KQJ93456">
    <property type="protein sequence ID" value="KQJ93456"/>
    <property type="gene ID" value="BRADI_3g04655v3"/>
</dbReference>
<dbReference type="Gramene" id="KQJ93456">
    <property type="protein sequence ID" value="KQJ93456"/>
    <property type="gene ID" value="BRADI_3g04655v3"/>
</dbReference>
<reference evidence="3" key="3">
    <citation type="submission" date="2018-08" db="UniProtKB">
        <authorList>
            <consortium name="EnsemblPlants"/>
        </authorList>
    </citation>
    <scope>IDENTIFICATION</scope>
    <source>
        <strain evidence="3">cv. Bd21</strain>
    </source>
</reference>
<sequence>MGEERAFRRLPFEILTMVVGSCHDGPEFQVHPQSGRGNAAHGLPESAAAGGPERRGCRPALTRGAEARQ</sequence>
<evidence type="ECO:0000313" key="2">
    <source>
        <dbReference type="EMBL" id="KQJ93456.1"/>
    </source>
</evidence>
<dbReference type="Proteomes" id="UP000008810">
    <property type="component" value="Chromosome 3"/>
</dbReference>